<keyword evidence="5" id="KW-0498">Mitosis</keyword>
<feature type="domain" description="Nuclear condensin complex subunit 3 C-terminal" evidence="9">
    <location>
        <begin position="546"/>
        <end position="822"/>
    </location>
</feature>
<evidence type="ECO:0000259" key="9">
    <source>
        <dbReference type="Pfam" id="PF12719"/>
    </source>
</evidence>
<evidence type="ECO:0000256" key="4">
    <source>
        <dbReference type="ARBA" id="ARBA00022618"/>
    </source>
</evidence>
<dbReference type="GeneID" id="17353636"/>
<evidence type="ECO:0000256" key="3">
    <source>
        <dbReference type="ARBA" id="ARBA00022454"/>
    </source>
</evidence>
<dbReference type="EMBL" id="GL433848">
    <property type="protein sequence ID" value="EFN54347.1"/>
    <property type="molecule type" value="Genomic_DNA"/>
</dbReference>
<keyword evidence="3" id="KW-0158">Chromosome</keyword>
<dbReference type="GO" id="GO:0000796">
    <property type="term" value="C:condensin complex"/>
    <property type="evidence" value="ECO:0007669"/>
    <property type="project" value="InterPro"/>
</dbReference>
<evidence type="ECO:0000256" key="2">
    <source>
        <dbReference type="ARBA" id="ARBA00006533"/>
    </source>
</evidence>
<dbReference type="AlphaFoldDB" id="E1ZIK1"/>
<dbReference type="Proteomes" id="UP000008141">
    <property type="component" value="Unassembled WGS sequence"/>
</dbReference>
<keyword evidence="6" id="KW-0226">DNA condensation</keyword>
<feature type="region of interest" description="Disordered" evidence="8">
    <location>
        <begin position="973"/>
        <end position="1101"/>
    </location>
</feature>
<keyword evidence="7" id="KW-0131">Cell cycle</keyword>
<dbReference type="InParanoid" id="E1ZIK1"/>
<protein>
    <recommendedName>
        <fullName evidence="9">Nuclear condensin complex subunit 3 C-terminal domain-containing protein</fullName>
    </recommendedName>
</protein>
<accession>E1ZIK1</accession>
<sequence>MARGRRRVSAVGSALTVPQLLNEAQRGAASAHVRYAKMLWELATGDANDTRDQQLAAMKWFATVAEPTVYQSRLLSFFGTFAIEAGTPDRLAFIECLLEPLVGLTYAKDATARWRFCQLLHALVGNLPAEAELSDDVLDGFQEAMEERLEDAKPTIRAVAVRALARLPDPGDGGDFRSCPLTRAMLDMLAAEKSKAVRKAILATLPCSAFTRKFFTERTRDEADDVRKMAYMALAERVPLADMPVADAAALLRGGLSDRAASVREAVASRLVMAWLDGVDGEPLKLVHALNVQAHPEECELVLRTLLDRGVANAVHLGRMAESDGLGLRADFSQPGVLMGPASALFWRVVCEWLHSQATSKGLAAANKVGAAANIDAAAAAERLEALESAMPGTVAEMAEIIAKHAAGGARYRFSAGQLMQLAAKCMDFADAAGRSAASLMLRQLLADAPSGDDAEEVAAWEEAWHSDAWLRALALFLRKVYGSPAELADAMLDVIGALHRLAGFATEGVEVAEQAWVHALGVAGLLLEQLRSARPALAAGGAFGLADLLHGIIQPGVRHRSVKVRREAVRCLGLYCFLEGIPTSPASHLVVLRQKLLEHGESSAVKAAAVQALGDAALSRGIKDVDALVVPEMAARYHMTLDTERPLAHNVELQQEKPLLGLLLEMLHEWSERFEAAAAGKKKAARRSRTSEDVEQQAALGAALVEALARLARSHLFWVERQEREGRPLAMEDAEVIEVLVDLLVLYFNPAIEAATLVSQALPVFFQNYAELTPEHQQYLATAFLAAARTAASQDKASGKKVTAANCTSAKVMGVLAQLLMTPYRGEDSNKLEAVGHEMLVDLVLREAVVCSSPAYLPEVPKPYLAALCRVAAALEVFPVGEVQDGATVRTLKQLARQAWAQVPDRAMRKDLDTLLEKLSARAAQFSLPVDPFTPEEVDALLETLLDYDRSGLLADYPLPFDAVAEPEGEAAGAAPVAGSRAAKTAARGKTPARARGGRRQQADSSESDDDDSGLPMPQSSDDEAAEEGTPARVPPTGSRRQPERAARSARKPLAEPATPSSDDEEEESEEEGDDLSPLAENSPAVVRPTKARRCSSDSVSALRQALQENRIS</sequence>
<dbReference type="SUPFAM" id="SSF48371">
    <property type="entry name" value="ARM repeat"/>
    <property type="match status" value="1"/>
</dbReference>
<dbReference type="STRING" id="554065.E1ZIK1"/>
<dbReference type="FunCoup" id="E1ZIK1">
    <property type="interactions" value="826"/>
</dbReference>
<dbReference type="GO" id="GO:0051301">
    <property type="term" value="P:cell division"/>
    <property type="evidence" value="ECO:0007669"/>
    <property type="project" value="UniProtKB-KW"/>
</dbReference>
<feature type="compositionally biased region" description="Acidic residues" evidence="8">
    <location>
        <begin position="1063"/>
        <end position="1076"/>
    </location>
</feature>
<comment type="similarity">
    <text evidence="2">Belongs to the CND3 (condensin subunit 3) family.</text>
</comment>
<evidence type="ECO:0000313" key="11">
    <source>
        <dbReference type="Proteomes" id="UP000008141"/>
    </source>
</evidence>
<dbReference type="PANTHER" id="PTHR14418">
    <property type="entry name" value="CONDENSIN COMPLEX SUBUNIT 3-RELATED"/>
    <property type="match status" value="1"/>
</dbReference>
<dbReference type="InterPro" id="IPR025977">
    <property type="entry name" value="Cnd3_C"/>
</dbReference>
<dbReference type="eggNOG" id="KOG2025">
    <property type="taxonomic scope" value="Eukaryota"/>
</dbReference>
<dbReference type="InterPro" id="IPR027165">
    <property type="entry name" value="CND3"/>
</dbReference>
<keyword evidence="11" id="KW-1185">Reference proteome</keyword>
<evidence type="ECO:0000256" key="8">
    <source>
        <dbReference type="SAM" id="MobiDB-lite"/>
    </source>
</evidence>
<gene>
    <name evidence="10" type="ORF">CHLNCDRAFT_58255</name>
</gene>
<keyword evidence="4" id="KW-0132">Cell division</keyword>
<reference evidence="10 11" key="1">
    <citation type="journal article" date="2010" name="Plant Cell">
        <title>The Chlorella variabilis NC64A genome reveals adaptation to photosymbiosis, coevolution with viruses, and cryptic sex.</title>
        <authorList>
            <person name="Blanc G."/>
            <person name="Duncan G."/>
            <person name="Agarkova I."/>
            <person name="Borodovsky M."/>
            <person name="Gurnon J."/>
            <person name="Kuo A."/>
            <person name="Lindquist E."/>
            <person name="Lucas S."/>
            <person name="Pangilinan J."/>
            <person name="Polle J."/>
            <person name="Salamov A."/>
            <person name="Terry A."/>
            <person name="Yamada T."/>
            <person name="Dunigan D.D."/>
            <person name="Grigoriev I.V."/>
            <person name="Claverie J.M."/>
            <person name="Van Etten J.L."/>
        </authorList>
    </citation>
    <scope>NUCLEOTIDE SEQUENCE [LARGE SCALE GENOMIC DNA]</scope>
    <source>
        <strain evidence="10 11">NC64A</strain>
    </source>
</reference>
<evidence type="ECO:0000256" key="7">
    <source>
        <dbReference type="ARBA" id="ARBA00023306"/>
    </source>
</evidence>
<dbReference type="RefSeq" id="XP_005846449.1">
    <property type="nucleotide sequence ID" value="XM_005846387.1"/>
</dbReference>
<proteinExistence type="inferred from homology"/>
<evidence type="ECO:0000256" key="5">
    <source>
        <dbReference type="ARBA" id="ARBA00022776"/>
    </source>
</evidence>
<evidence type="ECO:0000256" key="6">
    <source>
        <dbReference type="ARBA" id="ARBA00023067"/>
    </source>
</evidence>
<organism evidence="11">
    <name type="scientific">Chlorella variabilis</name>
    <name type="common">Green alga</name>
    <dbReference type="NCBI Taxonomy" id="554065"/>
    <lineage>
        <taxon>Eukaryota</taxon>
        <taxon>Viridiplantae</taxon>
        <taxon>Chlorophyta</taxon>
        <taxon>core chlorophytes</taxon>
        <taxon>Trebouxiophyceae</taxon>
        <taxon>Chlorellales</taxon>
        <taxon>Chlorellaceae</taxon>
        <taxon>Chlorella clade</taxon>
        <taxon>Chlorella</taxon>
    </lineage>
</organism>
<dbReference type="GO" id="GO:0007076">
    <property type="term" value="P:mitotic chromosome condensation"/>
    <property type="evidence" value="ECO:0007669"/>
    <property type="project" value="InterPro"/>
</dbReference>
<dbReference type="OMA" id="CAKSARM"/>
<evidence type="ECO:0000256" key="1">
    <source>
        <dbReference type="ARBA" id="ARBA00004286"/>
    </source>
</evidence>
<dbReference type="GO" id="GO:0000793">
    <property type="term" value="C:condensed chromosome"/>
    <property type="evidence" value="ECO:0007669"/>
    <property type="project" value="TreeGrafter"/>
</dbReference>
<dbReference type="OrthoDB" id="496423at2759"/>
<dbReference type="InterPro" id="IPR011989">
    <property type="entry name" value="ARM-like"/>
</dbReference>
<name>E1ZIK1_CHLVA</name>
<dbReference type="InterPro" id="IPR016024">
    <property type="entry name" value="ARM-type_fold"/>
</dbReference>
<dbReference type="PANTHER" id="PTHR14418:SF5">
    <property type="entry name" value="CONDENSIN COMPLEX SUBUNIT 3"/>
    <property type="match status" value="1"/>
</dbReference>
<dbReference type="KEGG" id="cvr:CHLNCDRAFT_58255"/>
<dbReference type="Pfam" id="PF12719">
    <property type="entry name" value="Cnd3"/>
    <property type="match status" value="1"/>
</dbReference>
<dbReference type="Gene3D" id="1.25.10.10">
    <property type="entry name" value="Leucine-rich Repeat Variant"/>
    <property type="match status" value="1"/>
</dbReference>
<comment type="subcellular location">
    <subcellularLocation>
        <location evidence="1">Chromosome</location>
    </subcellularLocation>
</comment>
<evidence type="ECO:0000313" key="10">
    <source>
        <dbReference type="EMBL" id="EFN54347.1"/>
    </source>
</evidence>